<sequence>KPVCLVASDVAHRFFAPNFDGQGWRRGQLIGQILRLVRRDKRRAVRLLLDPVACRYRRAEHRDTFLWSHGFYVAPVEELEHILHLLERT</sequence>
<feature type="non-terminal residue" evidence="1">
    <location>
        <position position="1"/>
    </location>
</feature>
<dbReference type="EMBL" id="DVGD01000136">
    <property type="protein sequence ID" value="HIR09631.1"/>
    <property type="molecule type" value="Genomic_DNA"/>
</dbReference>
<organism evidence="1 2">
    <name type="scientific">Candidatus Avoscillospira stercoripullorum</name>
    <dbReference type="NCBI Taxonomy" id="2840709"/>
    <lineage>
        <taxon>Bacteria</taxon>
        <taxon>Bacillati</taxon>
        <taxon>Bacillota</taxon>
        <taxon>Clostridia</taxon>
        <taxon>Eubacteriales</taxon>
        <taxon>Oscillospiraceae</taxon>
        <taxon>Oscillospiraceae incertae sedis</taxon>
        <taxon>Candidatus Avoscillospira</taxon>
    </lineage>
</organism>
<evidence type="ECO:0000313" key="1">
    <source>
        <dbReference type="EMBL" id="HIR09631.1"/>
    </source>
</evidence>
<dbReference type="AlphaFoldDB" id="A0A9D1A7B3"/>
<dbReference type="Proteomes" id="UP000824258">
    <property type="component" value="Unassembled WGS sequence"/>
</dbReference>
<accession>A0A9D1A7B3</accession>
<reference evidence="1" key="1">
    <citation type="submission" date="2020-10" db="EMBL/GenBank/DDBJ databases">
        <authorList>
            <person name="Gilroy R."/>
        </authorList>
    </citation>
    <scope>NUCLEOTIDE SEQUENCE</scope>
    <source>
        <strain evidence="1">ChiHjej9B8-7071</strain>
    </source>
</reference>
<name>A0A9D1A7B3_9FIRM</name>
<proteinExistence type="predicted"/>
<gene>
    <name evidence="1" type="ORF">IAA70_04425</name>
</gene>
<comment type="caution">
    <text evidence="1">The sequence shown here is derived from an EMBL/GenBank/DDBJ whole genome shotgun (WGS) entry which is preliminary data.</text>
</comment>
<protein>
    <submittedName>
        <fullName evidence="1">Isoaspartyl peptidase</fullName>
    </submittedName>
</protein>
<reference evidence="1" key="2">
    <citation type="journal article" date="2021" name="PeerJ">
        <title>Extensive microbial diversity within the chicken gut microbiome revealed by metagenomics and culture.</title>
        <authorList>
            <person name="Gilroy R."/>
            <person name="Ravi A."/>
            <person name="Getino M."/>
            <person name="Pursley I."/>
            <person name="Horton D.L."/>
            <person name="Alikhan N.F."/>
            <person name="Baker D."/>
            <person name="Gharbi K."/>
            <person name="Hall N."/>
            <person name="Watson M."/>
            <person name="Adriaenssens E.M."/>
            <person name="Foster-Nyarko E."/>
            <person name="Jarju S."/>
            <person name="Secka A."/>
            <person name="Antonio M."/>
            <person name="Oren A."/>
            <person name="Chaudhuri R.R."/>
            <person name="La Ragione R."/>
            <person name="Hildebrand F."/>
            <person name="Pallen M.J."/>
        </authorList>
    </citation>
    <scope>NUCLEOTIDE SEQUENCE</scope>
    <source>
        <strain evidence="1">ChiHjej9B8-7071</strain>
    </source>
</reference>
<evidence type="ECO:0000313" key="2">
    <source>
        <dbReference type="Proteomes" id="UP000824258"/>
    </source>
</evidence>